<protein>
    <submittedName>
        <fullName evidence="5">TPR repeat-containing protein</fullName>
    </submittedName>
</protein>
<dbReference type="Pfam" id="PF13174">
    <property type="entry name" value="TPR_6"/>
    <property type="match status" value="1"/>
</dbReference>
<dbReference type="OrthoDB" id="9806825at2"/>
<dbReference type="InterPro" id="IPR051012">
    <property type="entry name" value="CellSynth/LPSAsmb/PSIAsmb"/>
</dbReference>
<dbReference type="Pfam" id="PF14559">
    <property type="entry name" value="TPR_19"/>
    <property type="match status" value="1"/>
</dbReference>
<dbReference type="InterPro" id="IPR019734">
    <property type="entry name" value="TPR_rpt"/>
</dbReference>
<dbReference type="PANTHER" id="PTHR45586">
    <property type="entry name" value="TPR REPEAT-CONTAINING PROTEIN PA4667"/>
    <property type="match status" value="1"/>
</dbReference>
<name>A5G629_GEOUR</name>
<dbReference type="InterPro" id="IPR011990">
    <property type="entry name" value="TPR-like_helical_dom_sf"/>
</dbReference>
<dbReference type="Proteomes" id="UP000006695">
    <property type="component" value="Chromosome"/>
</dbReference>
<dbReference type="PROSITE" id="PS50005">
    <property type="entry name" value="TPR"/>
    <property type="match status" value="1"/>
</dbReference>
<keyword evidence="6" id="KW-1185">Reference proteome</keyword>
<accession>A5G629</accession>
<dbReference type="STRING" id="351605.Gura_3076"/>
<dbReference type="SMART" id="SM00028">
    <property type="entry name" value="TPR"/>
    <property type="match status" value="7"/>
</dbReference>
<dbReference type="SUPFAM" id="SSF48452">
    <property type="entry name" value="TPR-like"/>
    <property type="match status" value="3"/>
</dbReference>
<feature type="compositionally biased region" description="Basic residues" evidence="4">
    <location>
        <begin position="1097"/>
        <end position="1108"/>
    </location>
</feature>
<feature type="region of interest" description="Disordered" evidence="4">
    <location>
        <begin position="120"/>
        <end position="196"/>
    </location>
</feature>
<evidence type="ECO:0000256" key="1">
    <source>
        <dbReference type="ARBA" id="ARBA00022737"/>
    </source>
</evidence>
<keyword evidence="1" id="KW-0677">Repeat</keyword>
<feature type="compositionally biased region" description="Polar residues" evidence="4">
    <location>
        <begin position="156"/>
        <end position="165"/>
    </location>
</feature>
<dbReference type="PROSITE" id="PS51257">
    <property type="entry name" value="PROKAR_LIPOPROTEIN"/>
    <property type="match status" value="1"/>
</dbReference>
<feature type="repeat" description="TPR" evidence="3">
    <location>
        <begin position="379"/>
        <end position="412"/>
    </location>
</feature>
<dbReference type="Gene3D" id="1.25.40.10">
    <property type="entry name" value="Tetratricopeptide repeat domain"/>
    <property type="match status" value="6"/>
</dbReference>
<evidence type="ECO:0000313" key="6">
    <source>
        <dbReference type="Proteomes" id="UP000006695"/>
    </source>
</evidence>
<dbReference type="EMBL" id="CP000698">
    <property type="protein sequence ID" value="ABQ27247.1"/>
    <property type="molecule type" value="Genomic_DNA"/>
</dbReference>
<reference evidence="5 6" key="1">
    <citation type="submission" date="2007-05" db="EMBL/GenBank/DDBJ databases">
        <title>Complete sequence of Geobacter uraniireducens Rf4.</title>
        <authorList>
            <consortium name="US DOE Joint Genome Institute"/>
            <person name="Copeland A."/>
            <person name="Lucas S."/>
            <person name="Lapidus A."/>
            <person name="Barry K."/>
            <person name="Detter J.C."/>
            <person name="Glavina del Rio T."/>
            <person name="Hammon N."/>
            <person name="Israni S."/>
            <person name="Dalin E."/>
            <person name="Tice H."/>
            <person name="Pitluck S."/>
            <person name="Chertkov O."/>
            <person name="Brettin T."/>
            <person name="Bruce D."/>
            <person name="Han C."/>
            <person name="Schmutz J."/>
            <person name="Larimer F."/>
            <person name="Land M."/>
            <person name="Hauser L."/>
            <person name="Kyrpides N."/>
            <person name="Mikhailova N."/>
            <person name="Shelobolina E."/>
            <person name="Aklujkar M."/>
            <person name="Lovley D."/>
            <person name="Richardson P."/>
        </authorList>
    </citation>
    <scope>NUCLEOTIDE SEQUENCE [LARGE SCALE GENOMIC DNA]</scope>
    <source>
        <strain evidence="5 6">Rf4</strain>
    </source>
</reference>
<evidence type="ECO:0000256" key="3">
    <source>
        <dbReference type="PROSITE-ProRule" id="PRU00339"/>
    </source>
</evidence>
<proteinExistence type="predicted"/>
<dbReference type="KEGG" id="gur:Gura_3076"/>
<feature type="compositionally biased region" description="Low complexity" evidence="4">
    <location>
        <begin position="1048"/>
        <end position="1065"/>
    </location>
</feature>
<dbReference type="HOGENOM" id="CLU_011873_0_0_7"/>
<sequence>MKRIRLLVFAIPAILAACQTGGSRETIAQLRNMQIEIKEEAIEGGLEKAMESYQRFLKETPESALTPAAIRRLADLKIEREYGYLTALAATQPFTPAPSPSGPVGPQGARGETLSPAWERVALPSPNPSPRGRGQGVLSPFGREIERWIGRVRGTDPQSPLTESQADFEKRTTQSPQLTAKGGKSGGLPEAGTEDLERAGTREAIALYKKLLDKYPLYPGNDQVLYQMSRAYEELGQTEDAMGVMDRLVRDFPHSPYIDEVRFRRAEFFFTRKRYLDAEAAYKSIVDMGAGSPYYELALYKLGWTFYKQELYEEGLQRFIALLDRKVATGYDFAQTKDDLERKRVDDAFRVISQSFSYLRGADSVMEYFDTNGKRSYEDRIYSNLGEFYFDKRRYSDAAAAYNAFVTRNPFHLVSPQFHMRVIEIQMAGGFPSVVIDAKKQFARNYGLKAEYWKHFDPGARPEVLGFLKTNFTDLAHHYHSLYQDPEHAKEKGENFQEAMHWYEEFLVSFPKDAESPAINYQLADLLLENRSFARAALEYEKTAYGYPSHEKSSAAGYAAIYAYREQLRTAVPEEKDKVKRETVRSSLKFAETYPKHEKAAIVLGAAADDLYDMKDYEQGLAAARKLIEVFPGADQEVLKSAWIVVGHSCYDLKRYAEGEAAYVKVLALLPAEDKSRASFMDNLAASIYKQGEQANALKDYRAAADHFLRVGRMASTSKIRVNAEYDAAAALIQLKDWKMAATVLVGFRDLFPGHQLQPEVTRKIAYVYKEDGKLSLAADEYERVEREFKDEEVRRGALMLAAELHQQTGNSKQALAVYRRFVGSFPQPVEVNLEMRNKIAEILKAENDQKNYLDELNEIVAIDAAAGQARTPRTRYLGGKAALVFAEQTYDRFTEVRLVKPFEANLRKKKELMKVTTQAFNKLVEYEVGEVTAAATFYLAEIYAHFSKALTESERPDGLNAQETQEYELAIEEQAYPFEEKAIQIHEKNLELISMGIYNPWIDRSLERLARLVPARYDKPEVPTEIVASLETYSFEIERQAPPAPQAAPAAPAAPAVRVEAPAADPSPAAQGEKPTEAVPQKKATSKQAAAVSPRAKGKKHGKRAKK</sequence>
<evidence type="ECO:0000256" key="2">
    <source>
        <dbReference type="ARBA" id="ARBA00022803"/>
    </source>
</evidence>
<feature type="region of interest" description="Disordered" evidence="4">
    <location>
        <begin position="1042"/>
        <end position="1108"/>
    </location>
</feature>
<dbReference type="AlphaFoldDB" id="A5G629"/>
<gene>
    <name evidence="5" type="ordered locus">Gura_3076</name>
</gene>
<dbReference type="PANTHER" id="PTHR45586:SF1">
    <property type="entry name" value="LIPOPOLYSACCHARIDE ASSEMBLY PROTEIN B"/>
    <property type="match status" value="1"/>
</dbReference>
<dbReference type="RefSeq" id="WP_011939914.1">
    <property type="nucleotide sequence ID" value="NC_009483.1"/>
</dbReference>
<organism evidence="5 6">
    <name type="scientific">Geotalea uraniireducens (strain Rf4)</name>
    <name type="common">Geobacter uraniireducens</name>
    <dbReference type="NCBI Taxonomy" id="351605"/>
    <lineage>
        <taxon>Bacteria</taxon>
        <taxon>Pseudomonadati</taxon>
        <taxon>Thermodesulfobacteriota</taxon>
        <taxon>Desulfuromonadia</taxon>
        <taxon>Geobacterales</taxon>
        <taxon>Geobacteraceae</taxon>
        <taxon>Geotalea</taxon>
    </lineage>
</organism>
<evidence type="ECO:0000256" key="4">
    <source>
        <dbReference type="SAM" id="MobiDB-lite"/>
    </source>
</evidence>
<evidence type="ECO:0000313" key="5">
    <source>
        <dbReference type="EMBL" id="ABQ27247.1"/>
    </source>
</evidence>
<keyword evidence="2 3" id="KW-0802">TPR repeat</keyword>